<keyword evidence="6" id="KW-1185">Reference proteome</keyword>
<gene>
    <name evidence="5" type="ORF">WCN91_05485</name>
</gene>
<evidence type="ECO:0000256" key="2">
    <source>
        <dbReference type="ARBA" id="ARBA00023098"/>
    </source>
</evidence>
<keyword evidence="3" id="KW-0378">Hydrolase</keyword>
<evidence type="ECO:0000313" key="5">
    <source>
        <dbReference type="EMBL" id="MEM0514882.1"/>
    </source>
</evidence>
<evidence type="ECO:0000256" key="3">
    <source>
        <dbReference type="PROSITE-ProRule" id="PRU01161"/>
    </source>
</evidence>
<dbReference type="InterPro" id="IPR002641">
    <property type="entry name" value="PNPLA_dom"/>
</dbReference>
<dbReference type="RefSeq" id="WP_342677057.1">
    <property type="nucleotide sequence ID" value="NZ_JBCGCU010000004.1"/>
</dbReference>
<protein>
    <submittedName>
        <fullName evidence="5">Patatin-like phospholipase family protein</fullName>
    </submittedName>
</protein>
<dbReference type="PANTHER" id="PTHR32176">
    <property type="entry name" value="XYLOSE ISOMERASE"/>
    <property type="match status" value="1"/>
</dbReference>
<dbReference type="PROSITE" id="PS51635">
    <property type="entry name" value="PNPLA"/>
    <property type="match status" value="1"/>
</dbReference>
<dbReference type="Gene3D" id="3.40.1090.10">
    <property type="entry name" value="Cytosolic phospholipase A2 catalytic domain"/>
    <property type="match status" value="1"/>
</dbReference>
<evidence type="ECO:0000256" key="1">
    <source>
        <dbReference type="ARBA" id="ARBA00010240"/>
    </source>
</evidence>
<dbReference type="InterPro" id="IPR016035">
    <property type="entry name" value="Acyl_Trfase/lysoPLipase"/>
</dbReference>
<evidence type="ECO:0000313" key="6">
    <source>
        <dbReference type="Proteomes" id="UP001447008"/>
    </source>
</evidence>
<comment type="caution">
    <text evidence="5">The sequence shown here is derived from an EMBL/GenBank/DDBJ whole genome shotgun (WGS) entry which is preliminary data.</text>
</comment>
<feature type="active site" description="Nucleophile" evidence="3">
    <location>
        <position position="43"/>
    </location>
</feature>
<dbReference type="Proteomes" id="UP001447008">
    <property type="component" value="Unassembled WGS sequence"/>
</dbReference>
<organism evidence="5 6">
    <name type="scientific">Pseudoalteromonas qingdaonensis</name>
    <dbReference type="NCBI Taxonomy" id="3131913"/>
    <lineage>
        <taxon>Bacteria</taxon>
        <taxon>Pseudomonadati</taxon>
        <taxon>Pseudomonadota</taxon>
        <taxon>Gammaproteobacteria</taxon>
        <taxon>Alteromonadales</taxon>
        <taxon>Pseudoalteromonadaceae</taxon>
        <taxon>Pseudoalteromonas</taxon>
    </lineage>
</organism>
<accession>A0ABU9MX58</accession>
<dbReference type="SUPFAM" id="SSF52151">
    <property type="entry name" value="FabD/lysophospholipase-like"/>
    <property type="match status" value="1"/>
</dbReference>
<keyword evidence="2 3" id="KW-0443">Lipid metabolism</keyword>
<feature type="active site" description="Proton acceptor" evidence="3">
    <location>
        <position position="181"/>
    </location>
</feature>
<feature type="short sequence motif" description="GXGXXG" evidence="3">
    <location>
        <begin position="9"/>
        <end position="14"/>
    </location>
</feature>
<feature type="short sequence motif" description="DGA/G" evidence="3">
    <location>
        <begin position="181"/>
        <end position="183"/>
    </location>
</feature>
<feature type="short sequence motif" description="GXSXG" evidence="3">
    <location>
        <begin position="41"/>
        <end position="45"/>
    </location>
</feature>
<feature type="domain" description="PNPLA" evidence="4">
    <location>
        <begin position="5"/>
        <end position="194"/>
    </location>
</feature>
<keyword evidence="3" id="KW-0442">Lipid degradation</keyword>
<comment type="similarity">
    <text evidence="1">Belongs to the patatin family.</text>
</comment>
<reference evidence="5 6" key="1">
    <citation type="submission" date="2024-03" db="EMBL/GenBank/DDBJ databases">
        <title>Pseudoalteromonas qingdaonensis sp. nov., isolated from the intestines of marine benthic organisms.</title>
        <authorList>
            <person name="Lin X."/>
            <person name="Fang S."/>
            <person name="Hu X."/>
        </authorList>
    </citation>
    <scope>NUCLEOTIDE SEQUENCE [LARGE SCALE GENOMIC DNA]</scope>
    <source>
        <strain evidence="5 6">YIC-827</strain>
    </source>
</reference>
<sequence>MKTILSIDGGGIRGLLPALVLAQIEARLNCPIAKCFDLIAGTSTGGILALGLAKDDGQGVPQYSAQALVDMYEQHGKEIFPRSLWRGVSSVGGLLDEAYPHKGLELILKQYFNDEPLGASLTRLLLTTYDIHNRKPLFLKSWRLEHHTVLMRHAARATSAAPTYFEPAHIPVDGAKRALVDGGVFINSPSVSAYAEAQRIYPEESEFMLVSLGTGELNRPIELHDAKDWGKAGWVAPLLSCIFDGVADAADYQMDKLLGDNYYRLQTTLDIASDDMDDVTNGNIANLKSEGNKLLEASTAELDALCQRLADKN</sequence>
<dbReference type="EMBL" id="JBCGCU010000004">
    <property type="protein sequence ID" value="MEM0514882.1"/>
    <property type="molecule type" value="Genomic_DNA"/>
</dbReference>
<name>A0ABU9MX58_9GAMM</name>
<dbReference type="PANTHER" id="PTHR32176:SF92">
    <property type="entry name" value="XYLOSE ISOMERASE"/>
    <property type="match status" value="1"/>
</dbReference>
<proteinExistence type="inferred from homology"/>
<evidence type="ECO:0000259" key="4">
    <source>
        <dbReference type="PROSITE" id="PS51635"/>
    </source>
</evidence>
<dbReference type="Pfam" id="PF01734">
    <property type="entry name" value="Patatin"/>
    <property type="match status" value="1"/>
</dbReference>